<feature type="region of interest" description="Disordered" evidence="1">
    <location>
        <begin position="97"/>
        <end position="119"/>
    </location>
</feature>
<organism evidence="2 3">
    <name type="scientific">Sphagnum troendelagicum</name>
    <dbReference type="NCBI Taxonomy" id="128251"/>
    <lineage>
        <taxon>Eukaryota</taxon>
        <taxon>Viridiplantae</taxon>
        <taxon>Streptophyta</taxon>
        <taxon>Embryophyta</taxon>
        <taxon>Bryophyta</taxon>
        <taxon>Sphagnophytina</taxon>
        <taxon>Sphagnopsida</taxon>
        <taxon>Sphagnales</taxon>
        <taxon>Sphagnaceae</taxon>
        <taxon>Sphagnum</taxon>
    </lineage>
</organism>
<evidence type="ECO:0000256" key="1">
    <source>
        <dbReference type="SAM" id="MobiDB-lite"/>
    </source>
</evidence>
<dbReference type="PANTHER" id="PTHR33873">
    <property type="entry name" value="TRANSCRIPTION FACTOR VOZ1"/>
    <property type="match status" value="1"/>
</dbReference>
<dbReference type="EMBL" id="OZ019894">
    <property type="protein sequence ID" value="CAK9216048.1"/>
    <property type="molecule type" value="Genomic_DNA"/>
</dbReference>
<feature type="region of interest" description="Disordered" evidence="1">
    <location>
        <begin position="414"/>
        <end position="436"/>
    </location>
</feature>
<name>A0ABP0UB11_9BRYO</name>
<feature type="compositionally biased region" description="Basic residues" evidence="1">
    <location>
        <begin position="425"/>
        <end position="435"/>
    </location>
</feature>
<sequence>MIAAAKHKASRGSQHFRAKATNRVDDLQGMVSELQQARRQNRLKDVALLEEQMHQMLREWKAELREASPASSLLAEPSSSELSSDMERLLQLNNEDDDASSIALTPSPTTNLPLEAAGTSTSQKDCGVAVPALCEIPIPSEGGIEHQAGPSSRKCDDISHRPVQHNHQTPIATSDMLFKPGIFPPSIAFLNPKCALWDCPRPAQGGNEGLVYCSSFHEELALSEGAPGMCPVLRPGGIDLKDGPLFAALTARVNGRAVGIPELHGAATSKTPWNATDLFDMAILHGEVLREWLFFDKPRRAFESGTRKQRSLPDYGGRGWHESRKQVMKEFGGLKRSYYMDPQPEGLFEWHLFEYELSSRTDCALYRLELKQVDASKKTGKAKAQTDPSIASLQHQIGRLSADLSQVEGQNMLPSLADSRDSSRGRTKLTQKKTITKSAGSGQLVNTALKGCWTLESHGR</sequence>
<proteinExistence type="predicted"/>
<accession>A0ABP0UB11</accession>
<feature type="compositionally biased region" description="Polar residues" evidence="1">
    <location>
        <begin position="102"/>
        <end position="119"/>
    </location>
</feature>
<protein>
    <recommendedName>
        <fullName evidence="4">Transcription factor VOZ1</fullName>
    </recommendedName>
</protein>
<dbReference type="Proteomes" id="UP001497512">
    <property type="component" value="Chromosome 2"/>
</dbReference>
<gene>
    <name evidence="2" type="ORF">CSSPTR1EN2_LOCUS13197</name>
</gene>
<reference evidence="2" key="1">
    <citation type="submission" date="2024-02" db="EMBL/GenBank/DDBJ databases">
        <authorList>
            <consortium name="ELIXIR-Norway"/>
            <consortium name="Elixir Norway"/>
        </authorList>
    </citation>
    <scope>NUCLEOTIDE SEQUENCE</scope>
</reference>
<keyword evidence="3" id="KW-1185">Reference proteome</keyword>
<dbReference type="PANTHER" id="PTHR33873:SF15">
    <property type="entry name" value="TRANSCRIPTION FACTOR VOZ2"/>
    <property type="match status" value="1"/>
</dbReference>
<feature type="region of interest" description="Disordered" evidence="1">
    <location>
        <begin position="1"/>
        <end position="20"/>
    </location>
</feature>
<evidence type="ECO:0008006" key="4">
    <source>
        <dbReference type="Google" id="ProtNLM"/>
    </source>
</evidence>
<evidence type="ECO:0000313" key="2">
    <source>
        <dbReference type="EMBL" id="CAK9216048.1"/>
    </source>
</evidence>
<evidence type="ECO:0000313" key="3">
    <source>
        <dbReference type="Proteomes" id="UP001497512"/>
    </source>
</evidence>
<dbReference type="InterPro" id="IPR039277">
    <property type="entry name" value="VOZ1/VOZ2"/>
</dbReference>